<keyword evidence="4" id="KW-1185">Reference proteome</keyword>
<reference evidence="3" key="1">
    <citation type="submission" date="2020-01" db="EMBL/GenBank/DDBJ databases">
        <title>Identification and distribution of gene clusters putatively required for synthesis of sphingolipid metabolism inhibitors in phylogenetically diverse species of the filamentous fungus Fusarium.</title>
        <authorList>
            <person name="Kim H.-S."/>
            <person name="Busman M."/>
            <person name="Brown D.W."/>
            <person name="Divon H."/>
            <person name="Uhlig S."/>
            <person name="Proctor R.H."/>
        </authorList>
    </citation>
    <scope>NUCLEOTIDE SEQUENCE</scope>
    <source>
        <strain evidence="3">NRRL 53441</strain>
    </source>
</reference>
<feature type="compositionally biased region" description="Low complexity" evidence="1">
    <location>
        <begin position="81"/>
        <end position="128"/>
    </location>
</feature>
<organism evidence="3 4">
    <name type="scientific">Fusarium austroafricanum</name>
    <dbReference type="NCBI Taxonomy" id="2364996"/>
    <lineage>
        <taxon>Eukaryota</taxon>
        <taxon>Fungi</taxon>
        <taxon>Dikarya</taxon>
        <taxon>Ascomycota</taxon>
        <taxon>Pezizomycotina</taxon>
        <taxon>Sordariomycetes</taxon>
        <taxon>Hypocreomycetidae</taxon>
        <taxon>Hypocreales</taxon>
        <taxon>Nectriaceae</taxon>
        <taxon>Fusarium</taxon>
        <taxon>Fusarium concolor species complex</taxon>
    </lineage>
</organism>
<evidence type="ECO:0008006" key="5">
    <source>
        <dbReference type="Google" id="ProtNLM"/>
    </source>
</evidence>
<dbReference type="EMBL" id="JAADJG010000472">
    <property type="protein sequence ID" value="KAF4446202.1"/>
    <property type="molecule type" value="Genomic_DNA"/>
</dbReference>
<dbReference type="Gene3D" id="2.60.120.260">
    <property type="entry name" value="Galactose-binding domain-like"/>
    <property type="match status" value="1"/>
</dbReference>
<evidence type="ECO:0000313" key="4">
    <source>
        <dbReference type="Proteomes" id="UP000605986"/>
    </source>
</evidence>
<accession>A0A8H4K9F0</accession>
<dbReference type="AlphaFoldDB" id="A0A8H4K9F0"/>
<feature type="compositionally biased region" description="Polar residues" evidence="1">
    <location>
        <begin position="71"/>
        <end position="80"/>
    </location>
</feature>
<sequence length="310" mass="32652">MKATRFSLTFIVLALCGTGHASPCKPKTSTTISSALDGTSSTEATLSATGTTSVAESSTTDLTSIISESVSTATATSDAQPSTSTELSTSSATIETATLTTSTAELSSTEILTTSGTETTTSDALTTTTDAATTTTTEASTPSGLFLNPTFDEPNGEGDFDGSPWVLQDSVSPMSVHIDSDLGHSSSHSAYWSVTNTAQNGRLLQTVALEQSMFYTLSYWWYIDEDQQPQNLNGCYIMVTQNSLDGLTSSFPDFMALSTPLPLKTWTKHEKAFNSVNITPARMEISVICSDSAGSGIKVAIDDIQLSKRA</sequence>
<evidence type="ECO:0000256" key="1">
    <source>
        <dbReference type="SAM" id="MobiDB-lite"/>
    </source>
</evidence>
<proteinExistence type="predicted"/>
<feature type="chain" id="PRO_5034346619" description="CBM-cenC domain-containing protein" evidence="2">
    <location>
        <begin position="22"/>
        <end position="310"/>
    </location>
</feature>
<name>A0A8H4K9F0_9HYPO</name>
<evidence type="ECO:0000313" key="3">
    <source>
        <dbReference type="EMBL" id="KAF4446202.1"/>
    </source>
</evidence>
<feature type="region of interest" description="Disordered" evidence="1">
    <location>
        <begin position="71"/>
        <end position="128"/>
    </location>
</feature>
<evidence type="ECO:0000256" key="2">
    <source>
        <dbReference type="SAM" id="SignalP"/>
    </source>
</evidence>
<dbReference type="Proteomes" id="UP000605986">
    <property type="component" value="Unassembled WGS sequence"/>
</dbReference>
<comment type="caution">
    <text evidence="3">The sequence shown here is derived from an EMBL/GenBank/DDBJ whole genome shotgun (WGS) entry which is preliminary data.</text>
</comment>
<feature type="signal peptide" evidence="2">
    <location>
        <begin position="1"/>
        <end position="21"/>
    </location>
</feature>
<protein>
    <recommendedName>
        <fullName evidence="5">CBM-cenC domain-containing protein</fullName>
    </recommendedName>
</protein>
<gene>
    <name evidence="3" type="ORF">F53441_10178</name>
</gene>
<dbReference type="OrthoDB" id="5105155at2759"/>
<keyword evidence="2" id="KW-0732">Signal</keyword>